<dbReference type="EMBL" id="HF935514">
    <property type="protein sequence ID" value="CCX10148.1"/>
    <property type="molecule type" value="Genomic_DNA"/>
</dbReference>
<dbReference type="GO" id="GO:0004764">
    <property type="term" value="F:shikimate 3-dehydrogenase (NADP+) activity"/>
    <property type="evidence" value="ECO:0007669"/>
    <property type="project" value="InterPro"/>
</dbReference>
<evidence type="ECO:0000313" key="3">
    <source>
        <dbReference type="Proteomes" id="UP000018144"/>
    </source>
</evidence>
<keyword evidence="3" id="KW-1185">Reference proteome</keyword>
<dbReference type="OrthoDB" id="204377at2759"/>
<dbReference type="eggNOG" id="KOG0692">
    <property type="taxonomic scope" value="Eukaryota"/>
</dbReference>
<reference evidence="2 3" key="1">
    <citation type="journal article" date="2013" name="PLoS Genet.">
        <title>The genome and development-dependent transcriptomes of Pyronema confluens: a window into fungal evolution.</title>
        <authorList>
            <person name="Traeger S."/>
            <person name="Altegoer F."/>
            <person name="Freitag M."/>
            <person name="Gabaldon T."/>
            <person name="Kempken F."/>
            <person name="Kumar A."/>
            <person name="Marcet-Houben M."/>
            <person name="Poggeler S."/>
            <person name="Stajich J.E."/>
            <person name="Nowrousian M."/>
        </authorList>
    </citation>
    <scope>NUCLEOTIDE SEQUENCE [LARGE SCALE GENOMIC DNA]</scope>
    <source>
        <strain evidence="3">CBS 100304</strain>
        <tissue evidence="2">Vegetative mycelium</tissue>
    </source>
</reference>
<dbReference type="GO" id="GO:0019632">
    <property type="term" value="P:shikimate metabolic process"/>
    <property type="evidence" value="ECO:0007669"/>
    <property type="project" value="TreeGrafter"/>
</dbReference>
<dbReference type="GO" id="GO:0009423">
    <property type="term" value="P:chorismate biosynthetic process"/>
    <property type="evidence" value="ECO:0007669"/>
    <property type="project" value="TreeGrafter"/>
</dbReference>
<dbReference type="Gene3D" id="3.40.50.10860">
    <property type="entry name" value="Leucine Dehydrogenase, chain A, domain 1"/>
    <property type="match status" value="1"/>
</dbReference>
<proteinExistence type="predicted"/>
<dbReference type="PANTHER" id="PTHR21089:SF1">
    <property type="entry name" value="BIFUNCTIONAL 3-DEHYDROQUINATE DEHYDRATASE_SHIKIMATE DEHYDROGENASE, CHLOROPLASTIC"/>
    <property type="match status" value="1"/>
</dbReference>
<dbReference type="SUPFAM" id="SSF51735">
    <property type="entry name" value="NAD(P)-binding Rossmann-fold domains"/>
    <property type="match status" value="1"/>
</dbReference>
<dbReference type="InterPro" id="IPR022893">
    <property type="entry name" value="Shikimate_DH_fam"/>
</dbReference>
<dbReference type="Proteomes" id="UP000018144">
    <property type="component" value="Unassembled WGS sequence"/>
</dbReference>
<dbReference type="OMA" id="GVVLEMC"/>
<dbReference type="PANTHER" id="PTHR21089">
    <property type="entry name" value="SHIKIMATE DEHYDROGENASE"/>
    <property type="match status" value="1"/>
</dbReference>
<dbReference type="InterPro" id="IPR046346">
    <property type="entry name" value="Aminoacid_DH-like_N_sf"/>
</dbReference>
<evidence type="ECO:0000259" key="1">
    <source>
        <dbReference type="Pfam" id="PF08501"/>
    </source>
</evidence>
<evidence type="ECO:0000313" key="2">
    <source>
        <dbReference type="EMBL" id="CCX10148.1"/>
    </source>
</evidence>
<dbReference type="SUPFAM" id="SSF53223">
    <property type="entry name" value="Aminoacid dehydrogenase-like, N-terminal domain"/>
    <property type="match status" value="1"/>
</dbReference>
<protein>
    <submittedName>
        <fullName evidence="2">Similar to Quinate dehydrogenase acc. no. P11635</fullName>
    </submittedName>
</protein>
<sequence>MTSVNDNDFVAASFKHGTSMVADGQLTQELKTYLFGNPISHSMAPLLHNTLFADHDIPWSYNLYESMDQPAFVEILKASNCIGTAVTMPHKVNFMKEVDALTEEGRMIGAINTVFIRQHPETKQKLYIGTNTDCIGVREAFLQNCPGVLEKSAGKPGLVIGGGGACRSSVYALWKWLGASKIYLTNRVRSEVDAVIEEFKKAGFPGELLWIGSVEEAKALETPALIVGTIPDFPPKEEGELICRAISEEFFSRPEKGAMLEMCYHPKPVTALYKLAEAAGWKLVDGVEAMVHQGIAQQMLWREAQLDQFKLDHTMAVVQEELKRRWEH</sequence>
<name>U4L3J0_PYROM</name>
<organism evidence="2 3">
    <name type="scientific">Pyronema omphalodes (strain CBS 100304)</name>
    <name type="common">Pyronema confluens</name>
    <dbReference type="NCBI Taxonomy" id="1076935"/>
    <lineage>
        <taxon>Eukaryota</taxon>
        <taxon>Fungi</taxon>
        <taxon>Dikarya</taxon>
        <taxon>Ascomycota</taxon>
        <taxon>Pezizomycotina</taxon>
        <taxon>Pezizomycetes</taxon>
        <taxon>Pezizales</taxon>
        <taxon>Pyronemataceae</taxon>
        <taxon>Pyronema</taxon>
    </lineage>
</organism>
<dbReference type="AlphaFoldDB" id="U4L3J0"/>
<dbReference type="STRING" id="1076935.U4L3J0"/>
<dbReference type="InterPro" id="IPR013708">
    <property type="entry name" value="Shikimate_DH-bd_N"/>
</dbReference>
<dbReference type="InterPro" id="IPR036291">
    <property type="entry name" value="NAD(P)-bd_dom_sf"/>
</dbReference>
<feature type="domain" description="Shikimate dehydrogenase substrate binding N-terminal" evidence="1">
    <location>
        <begin position="34"/>
        <end position="114"/>
    </location>
</feature>
<dbReference type="Pfam" id="PF08501">
    <property type="entry name" value="Shikimate_dh_N"/>
    <property type="match status" value="1"/>
</dbReference>
<gene>
    <name evidence="2" type="ORF">PCON_09741</name>
</gene>
<dbReference type="CDD" id="cd01065">
    <property type="entry name" value="NAD_bind_Shikimate_DH"/>
    <property type="match status" value="1"/>
</dbReference>
<dbReference type="Gene3D" id="3.40.50.720">
    <property type="entry name" value="NAD(P)-binding Rossmann-like Domain"/>
    <property type="match status" value="1"/>
</dbReference>
<accession>U4L3J0</accession>